<dbReference type="Proteomes" id="UP001156940">
    <property type="component" value="Unassembled WGS sequence"/>
</dbReference>
<evidence type="ECO:0000256" key="6">
    <source>
        <dbReference type="ARBA" id="ARBA00022519"/>
    </source>
</evidence>
<sequence length="243" mass="24512">MSARGLAWLFALALPPLLVLLLPLRLALGAMQPERTGLGAAAVCGSLWRGRLHDARLHGRTLGDVEVGLSPWSLLGGTRALWLRSATLEASLLQGARHGIRGASGTLVLEAPGAAPGLVATLEADGATVLFEGDACRTAAGRVRLALHGADGAPLAVLDGPLACDGRAATVTWGASGAASEGLAGLRIDGRIESDGAWRLRSVVPGVDDAGAAAALGVAGFRPGPGGWSRVDSGRLVAVATHE</sequence>
<comment type="subcellular location">
    <subcellularLocation>
        <location evidence="1">Cell inner membrane</location>
    </subcellularLocation>
</comment>
<protein>
    <recommendedName>
        <fullName evidence="3">Type II secretion system protein N</fullName>
    </recommendedName>
    <alternativeName>
        <fullName evidence="10">General secretion pathway protein N</fullName>
    </alternativeName>
</protein>
<keyword evidence="8" id="KW-0653">Protein transport</keyword>
<evidence type="ECO:0000256" key="5">
    <source>
        <dbReference type="ARBA" id="ARBA00022475"/>
    </source>
</evidence>
<comment type="caution">
    <text evidence="11">The sequence shown here is derived from an EMBL/GenBank/DDBJ whole genome shotgun (WGS) entry which is preliminary data.</text>
</comment>
<evidence type="ECO:0000313" key="11">
    <source>
        <dbReference type="EMBL" id="MDH5824136.1"/>
    </source>
</evidence>
<keyword evidence="6" id="KW-0997">Cell inner membrane</keyword>
<keyword evidence="12" id="KW-1185">Reference proteome</keyword>
<dbReference type="RefSeq" id="WP_280575435.1">
    <property type="nucleotide sequence ID" value="NZ_JARXRM010000043.1"/>
</dbReference>
<reference evidence="11 12" key="1">
    <citation type="submission" date="2023-04" db="EMBL/GenBank/DDBJ databases">
        <title>Luteimonas endophyticus RD2P54.</title>
        <authorList>
            <person name="Sun J.-Q."/>
        </authorList>
    </citation>
    <scope>NUCLEOTIDE SEQUENCE [LARGE SCALE GENOMIC DNA]</scope>
    <source>
        <strain evidence="11 12">RD2P54</strain>
    </source>
</reference>
<evidence type="ECO:0000256" key="8">
    <source>
        <dbReference type="ARBA" id="ARBA00022927"/>
    </source>
</evidence>
<keyword evidence="7" id="KW-0812">Transmembrane</keyword>
<organism evidence="11 12">
    <name type="scientific">Luteimonas endophytica</name>
    <dbReference type="NCBI Taxonomy" id="3042023"/>
    <lineage>
        <taxon>Bacteria</taxon>
        <taxon>Pseudomonadati</taxon>
        <taxon>Pseudomonadota</taxon>
        <taxon>Gammaproteobacteria</taxon>
        <taxon>Lysobacterales</taxon>
        <taxon>Lysobacteraceae</taxon>
        <taxon>Luteimonas</taxon>
    </lineage>
</organism>
<name>A0ABT6JBF8_9GAMM</name>
<keyword evidence="5" id="KW-1003">Cell membrane</keyword>
<accession>A0ABT6JBF8</accession>
<keyword evidence="4" id="KW-0813">Transport</keyword>
<evidence type="ECO:0000313" key="12">
    <source>
        <dbReference type="Proteomes" id="UP001156940"/>
    </source>
</evidence>
<evidence type="ECO:0000256" key="2">
    <source>
        <dbReference type="ARBA" id="ARBA00007208"/>
    </source>
</evidence>
<evidence type="ECO:0000256" key="10">
    <source>
        <dbReference type="ARBA" id="ARBA00030772"/>
    </source>
</evidence>
<evidence type="ECO:0000256" key="3">
    <source>
        <dbReference type="ARBA" id="ARBA00021563"/>
    </source>
</evidence>
<dbReference type="EMBL" id="JARXRM010000043">
    <property type="protein sequence ID" value="MDH5824136.1"/>
    <property type="molecule type" value="Genomic_DNA"/>
</dbReference>
<evidence type="ECO:0000256" key="1">
    <source>
        <dbReference type="ARBA" id="ARBA00004533"/>
    </source>
</evidence>
<evidence type="ECO:0000256" key="4">
    <source>
        <dbReference type="ARBA" id="ARBA00022448"/>
    </source>
</evidence>
<evidence type="ECO:0000256" key="7">
    <source>
        <dbReference type="ARBA" id="ARBA00022692"/>
    </source>
</evidence>
<dbReference type="Pfam" id="PF01203">
    <property type="entry name" value="T2SSN"/>
    <property type="match status" value="1"/>
</dbReference>
<gene>
    <name evidence="11" type="primary">gspN</name>
    <name evidence="11" type="ORF">QFW77_14235</name>
</gene>
<comment type="similarity">
    <text evidence="2">Belongs to the GSP N family.</text>
</comment>
<keyword evidence="9" id="KW-0472">Membrane</keyword>
<evidence type="ECO:0000256" key="9">
    <source>
        <dbReference type="ARBA" id="ARBA00023136"/>
    </source>
</evidence>
<proteinExistence type="inferred from homology"/>
<dbReference type="InterPro" id="IPR022792">
    <property type="entry name" value="T2SS_protein-GspN"/>
</dbReference>